<dbReference type="GO" id="GO:0000155">
    <property type="term" value="F:phosphorelay sensor kinase activity"/>
    <property type="evidence" value="ECO:0007669"/>
    <property type="project" value="InterPro"/>
</dbReference>
<feature type="compositionally biased region" description="Basic and acidic residues" evidence="11">
    <location>
        <begin position="232"/>
        <end position="246"/>
    </location>
</feature>
<dbReference type="InterPro" id="IPR003661">
    <property type="entry name" value="HisK_dim/P_dom"/>
</dbReference>
<dbReference type="STRING" id="502025.Hoch_1875"/>
<dbReference type="Gene3D" id="1.10.287.130">
    <property type="match status" value="1"/>
</dbReference>
<gene>
    <name evidence="14" type="ordered locus">Hoch_1875</name>
</gene>
<feature type="compositionally biased region" description="Low complexity" evidence="11">
    <location>
        <begin position="247"/>
        <end position="257"/>
    </location>
</feature>
<dbReference type="SUPFAM" id="SSF55874">
    <property type="entry name" value="ATPase domain of HSP90 chaperone/DNA topoisomerase II/histidine kinase"/>
    <property type="match status" value="1"/>
</dbReference>
<feature type="transmembrane region" description="Helical" evidence="12">
    <location>
        <begin position="30"/>
        <end position="52"/>
    </location>
</feature>
<dbReference type="eggNOG" id="COG2205">
    <property type="taxonomic scope" value="Bacteria"/>
</dbReference>
<keyword evidence="8 12" id="KW-1133">Transmembrane helix</keyword>
<organism evidence="14 15">
    <name type="scientific">Haliangium ochraceum (strain DSM 14365 / JCM 11303 / SMP-2)</name>
    <dbReference type="NCBI Taxonomy" id="502025"/>
    <lineage>
        <taxon>Bacteria</taxon>
        <taxon>Pseudomonadati</taxon>
        <taxon>Myxococcota</taxon>
        <taxon>Polyangia</taxon>
        <taxon>Haliangiales</taxon>
        <taxon>Kofleriaceae</taxon>
        <taxon>Haliangium</taxon>
    </lineage>
</organism>
<dbReference type="AlphaFoldDB" id="D0LYV3"/>
<dbReference type="InterPro" id="IPR050428">
    <property type="entry name" value="TCS_sensor_his_kinase"/>
</dbReference>
<comment type="catalytic activity">
    <reaction evidence="1">
        <text>ATP + protein L-histidine = ADP + protein N-phospho-L-histidine.</text>
        <dbReference type="EC" id="2.7.13.3"/>
    </reaction>
</comment>
<feature type="region of interest" description="Disordered" evidence="11">
    <location>
        <begin position="518"/>
        <end position="548"/>
    </location>
</feature>
<reference evidence="14 15" key="1">
    <citation type="journal article" date="2010" name="Stand. Genomic Sci.">
        <title>Complete genome sequence of Haliangium ochraceum type strain (SMP-2).</title>
        <authorList>
            <consortium name="US DOE Joint Genome Institute (JGI-PGF)"/>
            <person name="Ivanova N."/>
            <person name="Daum C."/>
            <person name="Lang E."/>
            <person name="Abt B."/>
            <person name="Kopitz M."/>
            <person name="Saunders E."/>
            <person name="Lapidus A."/>
            <person name="Lucas S."/>
            <person name="Glavina Del Rio T."/>
            <person name="Nolan M."/>
            <person name="Tice H."/>
            <person name="Copeland A."/>
            <person name="Cheng J.F."/>
            <person name="Chen F."/>
            <person name="Bruce D."/>
            <person name="Goodwin L."/>
            <person name="Pitluck S."/>
            <person name="Mavromatis K."/>
            <person name="Pati A."/>
            <person name="Mikhailova N."/>
            <person name="Chen A."/>
            <person name="Palaniappan K."/>
            <person name="Land M."/>
            <person name="Hauser L."/>
            <person name="Chang Y.J."/>
            <person name="Jeffries C.D."/>
            <person name="Detter J.C."/>
            <person name="Brettin T."/>
            <person name="Rohde M."/>
            <person name="Goker M."/>
            <person name="Bristow J."/>
            <person name="Markowitz V."/>
            <person name="Eisen J.A."/>
            <person name="Hugenholtz P."/>
            <person name="Kyrpides N.C."/>
            <person name="Klenk H.P."/>
        </authorList>
    </citation>
    <scope>NUCLEOTIDE SEQUENCE [LARGE SCALE GENOMIC DNA]</scope>
    <source>
        <strain evidence="15">DSM 14365 / CIP 107738 / JCM 11303 / AJ 13395 / SMP-2</strain>
    </source>
</reference>
<keyword evidence="10 12" id="KW-0472">Membrane</keyword>
<dbReference type="EMBL" id="CP001804">
    <property type="protein sequence ID" value="ACY14423.1"/>
    <property type="molecule type" value="Genomic_DNA"/>
</dbReference>
<evidence type="ECO:0000313" key="14">
    <source>
        <dbReference type="EMBL" id="ACY14423.1"/>
    </source>
</evidence>
<name>D0LYV3_HALO1</name>
<evidence type="ECO:0000313" key="15">
    <source>
        <dbReference type="Proteomes" id="UP000001880"/>
    </source>
</evidence>
<feature type="domain" description="Histidine kinase" evidence="13">
    <location>
        <begin position="301"/>
        <end position="516"/>
    </location>
</feature>
<dbReference type="InterPro" id="IPR003594">
    <property type="entry name" value="HATPase_dom"/>
</dbReference>
<dbReference type="PANTHER" id="PTHR45436:SF15">
    <property type="entry name" value="SENSOR HISTIDINE KINASE CUSS"/>
    <property type="match status" value="1"/>
</dbReference>
<dbReference type="CDD" id="cd00075">
    <property type="entry name" value="HATPase"/>
    <property type="match status" value="1"/>
</dbReference>
<dbReference type="InterPro" id="IPR005467">
    <property type="entry name" value="His_kinase_dom"/>
</dbReference>
<dbReference type="InterPro" id="IPR036890">
    <property type="entry name" value="HATPase_C_sf"/>
</dbReference>
<dbReference type="Pfam" id="PF02518">
    <property type="entry name" value="HATPase_c"/>
    <property type="match status" value="1"/>
</dbReference>
<evidence type="ECO:0000256" key="11">
    <source>
        <dbReference type="SAM" id="MobiDB-lite"/>
    </source>
</evidence>
<evidence type="ECO:0000256" key="12">
    <source>
        <dbReference type="SAM" id="Phobius"/>
    </source>
</evidence>
<feature type="region of interest" description="Disordered" evidence="11">
    <location>
        <begin position="221"/>
        <end position="257"/>
    </location>
</feature>
<keyword evidence="7 14" id="KW-0418">Kinase</keyword>
<evidence type="ECO:0000256" key="4">
    <source>
        <dbReference type="ARBA" id="ARBA00022553"/>
    </source>
</evidence>
<evidence type="ECO:0000256" key="8">
    <source>
        <dbReference type="ARBA" id="ARBA00022989"/>
    </source>
</evidence>
<accession>D0LYV3</accession>
<dbReference type="HOGENOM" id="CLU_496754_0_0_7"/>
<keyword evidence="5" id="KW-0808">Transferase</keyword>
<dbReference type="CDD" id="cd00082">
    <property type="entry name" value="HisKA"/>
    <property type="match status" value="1"/>
</dbReference>
<dbReference type="Gene3D" id="3.30.565.10">
    <property type="entry name" value="Histidine kinase-like ATPase, C-terminal domain"/>
    <property type="match status" value="1"/>
</dbReference>
<dbReference type="GO" id="GO:0005886">
    <property type="term" value="C:plasma membrane"/>
    <property type="evidence" value="ECO:0007669"/>
    <property type="project" value="TreeGrafter"/>
</dbReference>
<evidence type="ECO:0000256" key="7">
    <source>
        <dbReference type="ARBA" id="ARBA00022777"/>
    </source>
</evidence>
<keyword evidence="4" id="KW-0597">Phosphoprotein</keyword>
<keyword evidence="15" id="KW-1185">Reference proteome</keyword>
<feature type="compositionally biased region" description="Polar residues" evidence="11">
    <location>
        <begin position="1"/>
        <end position="14"/>
    </location>
</feature>
<dbReference type="SMART" id="SM00388">
    <property type="entry name" value="HisKA"/>
    <property type="match status" value="1"/>
</dbReference>
<evidence type="ECO:0000259" key="13">
    <source>
        <dbReference type="PROSITE" id="PS50109"/>
    </source>
</evidence>
<comment type="subcellular location">
    <subcellularLocation>
        <location evidence="2">Membrane</location>
        <topology evidence="2">Multi-pass membrane protein</topology>
    </subcellularLocation>
</comment>
<evidence type="ECO:0000256" key="6">
    <source>
        <dbReference type="ARBA" id="ARBA00022692"/>
    </source>
</evidence>
<dbReference type="EC" id="2.7.13.3" evidence="3"/>
<feature type="transmembrane region" description="Helical" evidence="12">
    <location>
        <begin position="172"/>
        <end position="191"/>
    </location>
</feature>
<evidence type="ECO:0000256" key="10">
    <source>
        <dbReference type="ARBA" id="ARBA00023136"/>
    </source>
</evidence>
<protein>
    <recommendedName>
        <fullName evidence="3">histidine kinase</fullName>
        <ecNumber evidence="3">2.7.13.3</ecNumber>
    </recommendedName>
</protein>
<dbReference type="InterPro" id="IPR036097">
    <property type="entry name" value="HisK_dim/P_sf"/>
</dbReference>
<dbReference type="PROSITE" id="PS50109">
    <property type="entry name" value="HIS_KIN"/>
    <property type="match status" value="1"/>
</dbReference>
<evidence type="ECO:0000256" key="2">
    <source>
        <dbReference type="ARBA" id="ARBA00004141"/>
    </source>
</evidence>
<keyword evidence="9" id="KW-0902">Two-component regulatory system</keyword>
<proteinExistence type="predicted"/>
<dbReference type="Proteomes" id="UP000001880">
    <property type="component" value="Chromosome"/>
</dbReference>
<sequence length="548" mass="58277">MSTRASEGSPNSSAPKGDNAPRRTRATQSLTLRVLLLTVVSTSIGVAGAVYFGTLVGVHVGDDTGRVAVALSRIELDACEAAPREFVHRDQDIEVFAYDRAFRPWRAGAPSVPAVLRERVGAGLRYPAELELRGRWGGEMLVPGQRAGACRYLMARWAASARVRRAFYGDSVALLALLLAATAALSLWLALRPLRRRIEGLRELAVRLDASGVDAESRATLRGTRPVVRETSPAERGQDADAREGPAARATSPADAPAGAASALRDLGAIEAALERSIRRVDRYVEELDARRQAMEIFLADVAHDVKTPMASMHLSVDELAALPLPAEGEALVRRLSGDVVYLRNLFANLALAARLRDGPAGEAVVFDLRGVVERVGIRAGVLARRNAILLDSAVPGTPVWVCADETLAEQALTNLADNAVLHGLPGGRVAISLERRGSGFAVRVSDDGPGVPAESLPRLGERTFRSDEARRRDSRGSGLGLAIVTEACERAGWTLHLRALVPCGIEARIAGPLMSCETAPPTAQDGGKPTAVSAAETTKSAARKQRS</sequence>
<dbReference type="SMART" id="SM00387">
    <property type="entry name" value="HATPase_c"/>
    <property type="match status" value="1"/>
</dbReference>
<dbReference type="InterPro" id="IPR004358">
    <property type="entry name" value="Sig_transdc_His_kin-like_C"/>
</dbReference>
<evidence type="ECO:0000256" key="9">
    <source>
        <dbReference type="ARBA" id="ARBA00023012"/>
    </source>
</evidence>
<dbReference type="PANTHER" id="PTHR45436">
    <property type="entry name" value="SENSOR HISTIDINE KINASE YKOH"/>
    <property type="match status" value="1"/>
</dbReference>
<evidence type="ECO:0000256" key="5">
    <source>
        <dbReference type="ARBA" id="ARBA00022679"/>
    </source>
</evidence>
<dbReference type="PRINTS" id="PR00344">
    <property type="entry name" value="BCTRLSENSOR"/>
</dbReference>
<dbReference type="KEGG" id="hoh:Hoch_1875"/>
<keyword evidence="6 12" id="KW-0812">Transmembrane</keyword>
<evidence type="ECO:0000256" key="1">
    <source>
        <dbReference type="ARBA" id="ARBA00000085"/>
    </source>
</evidence>
<feature type="region of interest" description="Disordered" evidence="11">
    <location>
        <begin position="1"/>
        <end position="24"/>
    </location>
</feature>
<dbReference type="SUPFAM" id="SSF47384">
    <property type="entry name" value="Homodimeric domain of signal transducing histidine kinase"/>
    <property type="match status" value="1"/>
</dbReference>
<evidence type="ECO:0000256" key="3">
    <source>
        <dbReference type="ARBA" id="ARBA00012438"/>
    </source>
</evidence>